<feature type="compositionally biased region" description="Basic residues" evidence="1">
    <location>
        <begin position="142"/>
        <end position="154"/>
    </location>
</feature>
<protein>
    <submittedName>
        <fullName evidence="2">Uncharacterized protein</fullName>
    </submittedName>
</protein>
<evidence type="ECO:0000256" key="1">
    <source>
        <dbReference type="SAM" id="MobiDB-lite"/>
    </source>
</evidence>
<dbReference type="AlphaFoldDB" id="A0AAD6XB55"/>
<evidence type="ECO:0000313" key="3">
    <source>
        <dbReference type="Proteomes" id="UP001218188"/>
    </source>
</evidence>
<accession>A0AAD6XB55</accession>
<name>A0AAD6XB55_9AGAR</name>
<dbReference type="Proteomes" id="UP001218188">
    <property type="component" value="Unassembled WGS sequence"/>
</dbReference>
<feature type="non-terminal residue" evidence="2">
    <location>
        <position position="1"/>
    </location>
</feature>
<feature type="non-terminal residue" evidence="2">
    <location>
        <position position="171"/>
    </location>
</feature>
<comment type="caution">
    <text evidence="2">The sequence shown here is derived from an EMBL/GenBank/DDBJ whole genome shotgun (WGS) entry which is preliminary data.</text>
</comment>
<gene>
    <name evidence="2" type="ORF">C8F04DRAFT_916044</name>
</gene>
<evidence type="ECO:0000313" key="2">
    <source>
        <dbReference type="EMBL" id="KAJ7045938.1"/>
    </source>
</evidence>
<dbReference type="EMBL" id="JARJCM010000004">
    <property type="protein sequence ID" value="KAJ7045938.1"/>
    <property type="molecule type" value="Genomic_DNA"/>
</dbReference>
<feature type="region of interest" description="Disordered" evidence="1">
    <location>
        <begin position="142"/>
        <end position="171"/>
    </location>
</feature>
<keyword evidence="3" id="KW-1185">Reference proteome</keyword>
<reference evidence="2" key="1">
    <citation type="submission" date="2023-03" db="EMBL/GenBank/DDBJ databases">
        <title>Massive genome expansion in bonnet fungi (Mycena s.s.) driven by repeated elements and novel gene families across ecological guilds.</title>
        <authorList>
            <consortium name="Lawrence Berkeley National Laboratory"/>
            <person name="Harder C.B."/>
            <person name="Miyauchi S."/>
            <person name="Viragh M."/>
            <person name="Kuo A."/>
            <person name="Thoen E."/>
            <person name="Andreopoulos B."/>
            <person name="Lu D."/>
            <person name="Skrede I."/>
            <person name="Drula E."/>
            <person name="Henrissat B."/>
            <person name="Morin E."/>
            <person name="Kohler A."/>
            <person name="Barry K."/>
            <person name="LaButti K."/>
            <person name="Morin E."/>
            <person name="Salamov A."/>
            <person name="Lipzen A."/>
            <person name="Mereny Z."/>
            <person name="Hegedus B."/>
            <person name="Baldrian P."/>
            <person name="Stursova M."/>
            <person name="Weitz H."/>
            <person name="Taylor A."/>
            <person name="Grigoriev I.V."/>
            <person name="Nagy L.G."/>
            <person name="Martin F."/>
            <person name="Kauserud H."/>
        </authorList>
    </citation>
    <scope>NUCLEOTIDE SEQUENCE</scope>
    <source>
        <strain evidence="2">CBHHK200</strain>
    </source>
</reference>
<feature type="region of interest" description="Disordered" evidence="1">
    <location>
        <begin position="90"/>
        <end position="112"/>
    </location>
</feature>
<organism evidence="2 3">
    <name type="scientific">Mycena alexandri</name>
    <dbReference type="NCBI Taxonomy" id="1745969"/>
    <lineage>
        <taxon>Eukaryota</taxon>
        <taxon>Fungi</taxon>
        <taxon>Dikarya</taxon>
        <taxon>Basidiomycota</taxon>
        <taxon>Agaricomycotina</taxon>
        <taxon>Agaricomycetes</taxon>
        <taxon>Agaricomycetidae</taxon>
        <taxon>Agaricales</taxon>
        <taxon>Marasmiineae</taxon>
        <taxon>Mycenaceae</taxon>
        <taxon>Mycena</taxon>
    </lineage>
</organism>
<sequence length="171" mass="18920">PNSEDPPIEHPMSHRLIQILETCVQMPLQGDRQEASFCPPPSLWRSSEADPHLPARSQACGEMQMHHALISSRLLAELCTLPAVSFKAPASPSLNTTKSYANGRHPTPARLADVSKSDPLAADSMDRHWQLASTEVDYSRTIGRRSRGRSKRTRRLYDAASALSRPEPSSK</sequence>
<proteinExistence type="predicted"/>